<keyword evidence="1" id="KW-0812">Transmembrane</keyword>
<name>A0ABW1UR67_9LACO</name>
<feature type="transmembrane region" description="Helical" evidence="1">
    <location>
        <begin position="12"/>
        <end position="31"/>
    </location>
</feature>
<accession>A0ABW1UR67</accession>
<evidence type="ECO:0000313" key="3">
    <source>
        <dbReference type="Proteomes" id="UP001596186"/>
    </source>
</evidence>
<protein>
    <submittedName>
        <fullName evidence="2">Uncharacterized protein</fullName>
    </submittedName>
</protein>
<organism evidence="2 3">
    <name type="scientific">Companilactobacillus baiquanensis</name>
    <dbReference type="NCBI Taxonomy" id="2486005"/>
    <lineage>
        <taxon>Bacteria</taxon>
        <taxon>Bacillati</taxon>
        <taxon>Bacillota</taxon>
        <taxon>Bacilli</taxon>
        <taxon>Lactobacillales</taxon>
        <taxon>Lactobacillaceae</taxon>
        <taxon>Companilactobacillus</taxon>
    </lineage>
</organism>
<proteinExistence type="predicted"/>
<evidence type="ECO:0000313" key="2">
    <source>
        <dbReference type="EMBL" id="MFC6322163.1"/>
    </source>
</evidence>
<keyword evidence="1" id="KW-1133">Transmembrane helix</keyword>
<gene>
    <name evidence="2" type="ORF">ACFP1F_00070</name>
</gene>
<dbReference type="Proteomes" id="UP001596186">
    <property type="component" value="Unassembled WGS sequence"/>
</dbReference>
<sequence>MEKVNKPAKSYQWLFIASIVTGGIYLLVKLYQEIHCLLSNKCDM</sequence>
<dbReference type="RefSeq" id="WP_263852881.1">
    <property type="nucleotide sequence ID" value="NZ_JBHSSN010000002.1"/>
</dbReference>
<reference evidence="3" key="1">
    <citation type="journal article" date="2019" name="Int. J. Syst. Evol. Microbiol.">
        <title>The Global Catalogue of Microorganisms (GCM) 10K type strain sequencing project: providing services to taxonomists for standard genome sequencing and annotation.</title>
        <authorList>
            <consortium name="The Broad Institute Genomics Platform"/>
            <consortium name="The Broad Institute Genome Sequencing Center for Infectious Disease"/>
            <person name="Wu L."/>
            <person name="Ma J."/>
        </authorList>
    </citation>
    <scope>NUCLEOTIDE SEQUENCE [LARGE SCALE GENOMIC DNA]</scope>
    <source>
        <strain evidence="3">CCM 8895</strain>
    </source>
</reference>
<keyword evidence="1" id="KW-0472">Membrane</keyword>
<keyword evidence="3" id="KW-1185">Reference proteome</keyword>
<dbReference type="EMBL" id="JBHSSN010000002">
    <property type="protein sequence ID" value="MFC6322163.1"/>
    <property type="molecule type" value="Genomic_DNA"/>
</dbReference>
<evidence type="ECO:0000256" key="1">
    <source>
        <dbReference type="SAM" id="Phobius"/>
    </source>
</evidence>
<comment type="caution">
    <text evidence="2">The sequence shown here is derived from an EMBL/GenBank/DDBJ whole genome shotgun (WGS) entry which is preliminary data.</text>
</comment>